<dbReference type="GO" id="GO:0005524">
    <property type="term" value="F:ATP binding"/>
    <property type="evidence" value="ECO:0007669"/>
    <property type="project" value="UniProtKB-KW"/>
</dbReference>
<keyword evidence="3" id="KW-1003">Cell membrane</keyword>
<dbReference type="CDD" id="cd03230">
    <property type="entry name" value="ABC_DR_subfamily_A"/>
    <property type="match status" value="1"/>
</dbReference>
<dbReference type="GO" id="GO:0016887">
    <property type="term" value="F:ATP hydrolysis activity"/>
    <property type="evidence" value="ECO:0007669"/>
    <property type="project" value="InterPro"/>
</dbReference>
<evidence type="ECO:0000256" key="1">
    <source>
        <dbReference type="ARBA" id="ARBA00005417"/>
    </source>
</evidence>
<keyword evidence="2" id="KW-0813">Transport</keyword>
<dbReference type="Gene3D" id="3.40.50.300">
    <property type="entry name" value="P-loop containing nucleotide triphosphate hydrolases"/>
    <property type="match status" value="1"/>
</dbReference>
<name>A0A433SDE7_9BURK</name>
<dbReference type="SUPFAM" id="SSF52540">
    <property type="entry name" value="P-loop containing nucleoside triphosphate hydrolases"/>
    <property type="match status" value="1"/>
</dbReference>
<dbReference type="OrthoDB" id="9811169at2"/>
<dbReference type="PANTHER" id="PTHR43335">
    <property type="entry name" value="ABC TRANSPORTER, ATP-BINDING PROTEIN"/>
    <property type="match status" value="1"/>
</dbReference>
<evidence type="ECO:0000313" key="7">
    <source>
        <dbReference type="EMBL" id="RUS66769.1"/>
    </source>
</evidence>
<dbReference type="InterPro" id="IPR003439">
    <property type="entry name" value="ABC_transporter-like_ATP-bd"/>
</dbReference>
<evidence type="ECO:0000256" key="5">
    <source>
        <dbReference type="ARBA" id="ARBA00022840"/>
    </source>
</evidence>
<evidence type="ECO:0000256" key="3">
    <source>
        <dbReference type="ARBA" id="ARBA00022475"/>
    </source>
</evidence>
<keyword evidence="4" id="KW-0547">Nucleotide-binding</keyword>
<dbReference type="RefSeq" id="WP_126979777.1">
    <property type="nucleotide sequence ID" value="NZ_PQSP01000003.1"/>
</dbReference>
<dbReference type="PROSITE" id="PS50893">
    <property type="entry name" value="ABC_TRANSPORTER_2"/>
    <property type="match status" value="1"/>
</dbReference>
<dbReference type="EC" id="3.6.3.-" evidence="7"/>
<evidence type="ECO:0000313" key="8">
    <source>
        <dbReference type="Proteomes" id="UP000286947"/>
    </source>
</evidence>
<gene>
    <name evidence="7" type="primary">yxlF</name>
    <name evidence="7" type="ORF">CUZ56_01560</name>
</gene>
<keyword evidence="3" id="KW-0472">Membrane</keyword>
<evidence type="ECO:0000259" key="6">
    <source>
        <dbReference type="PROSITE" id="PS50893"/>
    </source>
</evidence>
<keyword evidence="7" id="KW-0378">Hydrolase</keyword>
<protein>
    <submittedName>
        <fullName evidence="7">Putative ABC transporter ATP-binding protein YxlF</fullName>
        <ecNumber evidence="7">3.6.3.-</ecNumber>
    </submittedName>
</protein>
<accession>A0A433SDE7</accession>
<feature type="domain" description="ABC transporter" evidence="6">
    <location>
        <begin position="2"/>
        <end position="232"/>
    </location>
</feature>
<evidence type="ECO:0000256" key="4">
    <source>
        <dbReference type="ARBA" id="ARBA00022741"/>
    </source>
</evidence>
<dbReference type="AlphaFoldDB" id="A0A433SDE7"/>
<comment type="similarity">
    <text evidence="1">Belongs to the ABC transporter superfamily.</text>
</comment>
<keyword evidence="8" id="KW-1185">Reference proteome</keyword>
<dbReference type="EMBL" id="PQSP01000003">
    <property type="protein sequence ID" value="RUS66769.1"/>
    <property type="molecule type" value="Genomic_DNA"/>
</dbReference>
<sequence length="332" mass="36476">MIKVSHLFYDYPGLRALDDVSFELPSQSITALVGPNGAGKTTLLRSMVALDEPTSGEIHIDGVNVWEHPREAHLRMGYLPDHFGLYQELTAYQCLTYAAWTHGLRGEQMRQAVQWAIQQVGLKEQLPKLASTLSRGQRQRLALAQAIVHRPKVLFMDEPASGLDPEARAALSSLMKNLAAQGMTLLISSHILAELETYCTAMLVLEQGRILAYQKIGDGGTSVSAGATGRVADASASAVQKEKVLRISVNQAQQTRLDTLCQWLAVKGMRAQVHEGKAVLVSTHFADEAAQTQLLRDLLAEGWEIIEYAPQTQSLQDVYMQTVASRRQMGGK</sequence>
<evidence type="ECO:0000256" key="2">
    <source>
        <dbReference type="ARBA" id="ARBA00022448"/>
    </source>
</evidence>
<organism evidence="7 8">
    <name type="scientific">Saezia sanguinis</name>
    <dbReference type="NCBI Taxonomy" id="1965230"/>
    <lineage>
        <taxon>Bacteria</taxon>
        <taxon>Pseudomonadati</taxon>
        <taxon>Pseudomonadota</taxon>
        <taxon>Betaproteobacteria</taxon>
        <taxon>Burkholderiales</taxon>
        <taxon>Saeziaceae</taxon>
        <taxon>Saezia</taxon>
    </lineage>
</organism>
<dbReference type="PANTHER" id="PTHR43335:SF3">
    <property type="entry name" value="ABC TRANSPORTER"/>
    <property type="match status" value="1"/>
</dbReference>
<dbReference type="Proteomes" id="UP000286947">
    <property type="component" value="Unassembled WGS sequence"/>
</dbReference>
<reference evidence="7 8" key="1">
    <citation type="submission" date="2018-01" db="EMBL/GenBank/DDBJ databases">
        <title>Saezia sanguinis gen. nov., sp. nov., in the order Burkholderiales isolated from human blood.</title>
        <authorList>
            <person name="Medina-Pascual M.J."/>
            <person name="Valdezate S."/>
            <person name="Monzon S."/>
            <person name="Cuesta I."/>
            <person name="Carrasco G."/>
            <person name="Villalon P."/>
            <person name="Saez-Nieto J.A."/>
        </authorList>
    </citation>
    <scope>NUCLEOTIDE SEQUENCE [LARGE SCALE GENOMIC DNA]</scope>
    <source>
        <strain evidence="7 8">CNM695-12</strain>
    </source>
</reference>
<dbReference type="Pfam" id="PF00005">
    <property type="entry name" value="ABC_tran"/>
    <property type="match status" value="1"/>
</dbReference>
<keyword evidence="5 7" id="KW-0067">ATP-binding</keyword>
<dbReference type="SMART" id="SM00382">
    <property type="entry name" value="AAA"/>
    <property type="match status" value="1"/>
</dbReference>
<dbReference type="InterPro" id="IPR003593">
    <property type="entry name" value="AAA+_ATPase"/>
</dbReference>
<dbReference type="InterPro" id="IPR027417">
    <property type="entry name" value="P-loop_NTPase"/>
</dbReference>
<comment type="caution">
    <text evidence="7">The sequence shown here is derived from an EMBL/GenBank/DDBJ whole genome shotgun (WGS) entry which is preliminary data.</text>
</comment>
<proteinExistence type="inferred from homology"/>